<keyword evidence="1 4" id="KW-0489">Methyltransferase</keyword>
<sequence>MDSIDYYNKYAAAYYESTVDLDMSEALDRFIKYLPENAEVMDLGCGSGRDSLYLEEAGFYVTAVDGSEEMCKLAEINLGKEVLNIRFEELDFDGVFDGIWACASLVHVEKDKMEGVLNRVFRALKPDGVLYMSFRFGDSHGFDNGRYYYDYTIASLAKVLQKSDDVETLEIWKSNDVRSERNTKWVNVIVKRIIE</sequence>
<dbReference type="PANTHER" id="PTHR43861">
    <property type="entry name" value="TRANS-ACONITATE 2-METHYLTRANSFERASE-RELATED"/>
    <property type="match status" value="1"/>
</dbReference>
<dbReference type="PANTHER" id="PTHR43861:SF1">
    <property type="entry name" value="TRANS-ACONITATE 2-METHYLTRANSFERASE"/>
    <property type="match status" value="1"/>
</dbReference>
<proteinExistence type="predicted"/>
<organism evidence="4 5">
    <name type="scientific">Diplocloster agilis</name>
    <dbReference type="NCBI Taxonomy" id="2850323"/>
    <lineage>
        <taxon>Bacteria</taxon>
        <taxon>Bacillati</taxon>
        <taxon>Bacillota</taxon>
        <taxon>Clostridia</taxon>
        <taxon>Lachnospirales</taxon>
        <taxon>Lachnospiraceae</taxon>
        <taxon>Diplocloster</taxon>
    </lineage>
</organism>
<evidence type="ECO:0000313" key="4">
    <source>
        <dbReference type="EMBL" id="MBU9736673.1"/>
    </source>
</evidence>
<accession>A0A949JWX0</accession>
<dbReference type="AlphaFoldDB" id="A0A949JWX0"/>
<evidence type="ECO:0000313" key="5">
    <source>
        <dbReference type="Proteomes" id="UP000712157"/>
    </source>
</evidence>
<dbReference type="Proteomes" id="UP000712157">
    <property type="component" value="Unassembled WGS sequence"/>
</dbReference>
<reference evidence="4" key="1">
    <citation type="submission" date="2021-06" db="EMBL/GenBank/DDBJ databases">
        <title>Description of novel taxa of the family Lachnospiraceae.</title>
        <authorList>
            <person name="Chaplin A.V."/>
            <person name="Sokolova S.R."/>
            <person name="Pikina A.P."/>
            <person name="Korzhanova M."/>
            <person name="Belova V."/>
            <person name="Korostin D."/>
            <person name="Efimov B.A."/>
        </authorList>
    </citation>
    <scope>NUCLEOTIDE SEQUENCE</scope>
    <source>
        <strain evidence="4">ASD5720</strain>
    </source>
</reference>
<dbReference type="GO" id="GO:0008168">
    <property type="term" value="F:methyltransferase activity"/>
    <property type="evidence" value="ECO:0007669"/>
    <property type="project" value="UniProtKB-KW"/>
</dbReference>
<dbReference type="EMBL" id="JAHQCW010000012">
    <property type="protein sequence ID" value="MBU9736673.1"/>
    <property type="molecule type" value="Genomic_DNA"/>
</dbReference>
<comment type="caution">
    <text evidence="4">The sequence shown here is derived from an EMBL/GenBank/DDBJ whole genome shotgun (WGS) entry which is preliminary data.</text>
</comment>
<name>A0A949JWX0_9FIRM</name>
<dbReference type="InterPro" id="IPR029063">
    <property type="entry name" value="SAM-dependent_MTases_sf"/>
</dbReference>
<dbReference type="Gene3D" id="3.40.50.150">
    <property type="entry name" value="Vaccinia Virus protein VP39"/>
    <property type="match status" value="1"/>
</dbReference>
<evidence type="ECO:0000256" key="1">
    <source>
        <dbReference type="ARBA" id="ARBA00022603"/>
    </source>
</evidence>
<dbReference type="SUPFAM" id="SSF53335">
    <property type="entry name" value="S-adenosyl-L-methionine-dependent methyltransferases"/>
    <property type="match status" value="1"/>
</dbReference>
<protein>
    <submittedName>
        <fullName evidence="4">Class I SAM-dependent methyltransferase</fullName>
    </submittedName>
</protein>
<dbReference type="CDD" id="cd02440">
    <property type="entry name" value="AdoMet_MTases"/>
    <property type="match status" value="1"/>
</dbReference>
<dbReference type="GO" id="GO:0032259">
    <property type="term" value="P:methylation"/>
    <property type="evidence" value="ECO:0007669"/>
    <property type="project" value="UniProtKB-KW"/>
</dbReference>
<dbReference type="RefSeq" id="WP_238721429.1">
    <property type="nucleotide sequence ID" value="NZ_JAHQCW010000012.1"/>
</dbReference>
<gene>
    <name evidence="4" type="ORF">KTH89_08985</name>
</gene>
<keyword evidence="2" id="KW-0808">Transferase</keyword>
<keyword evidence="5" id="KW-1185">Reference proteome</keyword>
<feature type="domain" description="Methyltransferase" evidence="3">
    <location>
        <begin position="40"/>
        <end position="128"/>
    </location>
</feature>
<dbReference type="InterPro" id="IPR041698">
    <property type="entry name" value="Methyltransf_25"/>
</dbReference>
<evidence type="ECO:0000256" key="2">
    <source>
        <dbReference type="ARBA" id="ARBA00022679"/>
    </source>
</evidence>
<dbReference type="Pfam" id="PF13649">
    <property type="entry name" value="Methyltransf_25"/>
    <property type="match status" value="1"/>
</dbReference>
<evidence type="ECO:0000259" key="3">
    <source>
        <dbReference type="Pfam" id="PF13649"/>
    </source>
</evidence>